<name>A0A1B7NL90_9EURO</name>
<feature type="region of interest" description="Disordered" evidence="1">
    <location>
        <begin position="1"/>
        <end position="34"/>
    </location>
</feature>
<dbReference type="EMBL" id="LGUA01002489">
    <property type="protein sequence ID" value="OAX77466.1"/>
    <property type="molecule type" value="Genomic_DNA"/>
</dbReference>
<dbReference type="OrthoDB" id="4366649at2759"/>
<reference evidence="2 3" key="1">
    <citation type="submission" date="2015-07" db="EMBL/GenBank/DDBJ databases">
        <title>Emmonsia species relationships and genome sequence.</title>
        <authorList>
            <person name="Cuomo C.A."/>
            <person name="Schwartz I.S."/>
            <person name="Kenyon C."/>
            <person name="de Hoog G.S."/>
            <person name="Govender N.P."/>
            <person name="Botha A."/>
            <person name="Moreno L."/>
            <person name="de Vries M."/>
            <person name="Munoz J.F."/>
            <person name="Stielow J.B."/>
        </authorList>
    </citation>
    <scope>NUCLEOTIDE SEQUENCE [LARGE SCALE GENOMIC DNA]</scope>
    <source>
        <strain evidence="2 3">CBS 136260</strain>
    </source>
</reference>
<dbReference type="AlphaFoldDB" id="A0A1B7NL90"/>
<keyword evidence="3" id="KW-1185">Reference proteome</keyword>
<feature type="compositionally biased region" description="Polar residues" evidence="1">
    <location>
        <begin position="1"/>
        <end position="31"/>
    </location>
</feature>
<protein>
    <submittedName>
        <fullName evidence="2">Uncharacterized protein</fullName>
    </submittedName>
</protein>
<comment type="caution">
    <text evidence="2">The sequence shown here is derived from an EMBL/GenBank/DDBJ whole genome shotgun (WGS) entry which is preliminary data.</text>
</comment>
<dbReference type="Proteomes" id="UP000091918">
    <property type="component" value="Unassembled WGS sequence"/>
</dbReference>
<feature type="non-terminal residue" evidence="2">
    <location>
        <position position="1"/>
    </location>
</feature>
<accession>A0A1B7NL90</accession>
<gene>
    <name evidence="2" type="ORF">ACJ72_08235</name>
</gene>
<evidence type="ECO:0000313" key="2">
    <source>
        <dbReference type="EMBL" id="OAX77466.1"/>
    </source>
</evidence>
<proteinExistence type="predicted"/>
<evidence type="ECO:0000256" key="1">
    <source>
        <dbReference type="SAM" id="MobiDB-lite"/>
    </source>
</evidence>
<evidence type="ECO:0000313" key="3">
    <source>
        <dbReference type="Proteomes" id="UP000091918"/>
    </source>
</evidence>
<organism evidence="2 3">
    <name type="scientific">Emergomyces africanus</name>
    <dbReference type="NCBI Taxonomy" id="1955775"/>
    <lineage>
        <taxon>Eukaryota</taxon>
        <taxon>Fungi</taxon>
        <taxon>Dikarya</taxon>
        <taxon>Ascomycota</taxon>
        <taxon>Pezizomycotina</taxon>
        <taxon>Eurotiomycetes</taxon>
        <taxon>Eurotiomycetidae</taxon>
        <taxon>Onygenales</taxon>
        <taxon>Ajellomycetaceae</taxon>
        <taxon>Emergomyces</taxon>
    </lineage>
</organism>
<sequence>KFKRQQLTSRTPSSTEATFTSLPTESRQSKASLPDMTHYNNLDLTHFPQFFSNLKAKITIDKQAIKNEQTQI</sequence>